<reference evidence="3 4" key="1">
    <citation type="submission" date="2018-08" db="EMBL/GenBank/DDBJ databases">
        <title>A genome reference for cultivated species of the human gut microbiota.</title>
        <authorList>
            <person name="Zou Y."/>
            <person name="Xue W."/>
            <person name="Luo G."/>
        </authorList>
    </citation>
    <scope>NUCLEOTIDE SEQUENCE [LARGE SCALE GENOMIC DNA]</scope>
    <source>
        <strain evidence="1 3">AF45-17</strain>
        <strain evidence="2 4">AM28-39</strain>
    </source>
</reference>
<gene>
    <name evidence="1" type="ORF">DW070_04055</name>
    <name evidence="2" type="ORF">DW747_08390</name>
</gene>
<dbReference type="InterPro" id="IPR012674">
    <property type="entry name" value="Calycin"/>
</dbReference>
<dbReference type="Proteomes" id="UP000260773">
    <property type="component" value="Unassembled WGS sequence"/>
</dbReference>
<protein>
    <submittedName>
        <fullName evidence="1">DUF1934 domain-containing protein</fullName>
    </submittedName>
</protein>
<accession>A0A3E2TSP8</accession>
<keyword evidence="4" id="KW-1185">Reference proteome</keyword>
<dbReference type="EMBL" id="QVEP01000006">
    <property type="protein sequence ID" value="RGB81318.1"/>
    <property type="molecule type" value="Genomic_DNA"/>
</dbReference>
<evidence type="ECO:0000313" key="4">
    <source>
        <dbReference type="Proteomes" id="UP000261231"/>
    </source>
</evidence>
<organism evidence="1 3">
    <name type="scientific">Coprococcus catus</name>
    <dbReference type="NCBI Taxonomy" id="116085"/>
    <lineage>
        <taxon>Bacteria</taxon>
        <taxon>Bacillati</taxon>
        <taxon>Bacillota</taxon>
        <taxon>Clostridia</taxon>
        <taxon>Lachnospirales</taxon>
        <taxon>Lachnospiraceae</taxon>
        <taxon>Coprococcus</taxon>
    </lineage>
</organism>
<dbReference type="Proteomes" id="UP000261231">
    <property type="component" value="Unassembled WGS sequence"/>
</dbReference>
<dbReference type="SUPFAM" id="SSF50814">
    <property type="entry name" value="Lipocalins"/>
    <property type="match status" value="1"/>
</dbReference>
<sequence length="147" mass="16770">MTENVILTVRGHQTDLGEDATTELIAGAAYYYRNGKHYILYDEIDPESGEQSGNTIKIGEDRVDVIRRGAGKVHMVFEKEKQISSQYHTPAGVIQMEIFTSRLRTRQEGENIETEIVYDLHMNDVFISECRVVIRVASKEKAELHII</sequence>
<dbReference type="EMBL" id="QVFD01000006">
    <property type="protein sequence ID" value="RGC47679.1"/>
    <property type="molecule type" value="Genomic_DNA"/>
</dbReference>
<proteinExistence type="predicted"/>
<dbReference type="OrthoDB" id="1680906at2"/>
<dbReference type="AlphaFoldDB" id="A0A3E2TSP8"/>
<evidence type="ECO:0000313" key="2">
    <source>
        <dbReference type="EMBL" id="RGC47679.1"/>
    </source>
</evidence>
<dbReference type="RefSeq" id="WP_015513640.1">
    <property type="nucleotide sequence ID" value="NZ_JAJCNA010000013.1"/>
</dbReference>
<evidence type="ECO:0000313" key="3">
    <source>
        <dbReference type="Proteomes" id="UP000260773"/>
    </source>
</evidence>
<evidence type="ECO:0000313" key="1">
    <source>
        <dbReference type="EMBL" id="RGB81318.1"/>
    </source>
</evidence>
<comment type="caution">
    <text evidence="1">The sequence shown here is derived from an EMBL/GenBank/DDBJ whole genome shotgun (WGS) entry which is preliminary data.</text>
</comment>
<dbReference type="InterPro" id="IPR015231">
    <property type="entry name" value="DUF1934"/>
</dbReference>
<dbReference type="Pfam" id="PF09148">
    <property type="entry name" value="DUF1934"/>
    <property type="match status" value="1"/>
</dbReference>
<dbReference type="Gene3D" id="2.40.128.20">
    <property type="match status" value="1"/>
</dbReference>
<name>A0A3E2TSP8_9FIRM</name>